<reference evidence="7 9" key="1">
    <citation type="submission" date="2015-07" db="EMBL/GenBank/DDBJ databases">
        <authorList>
            <person name="Cajimat M.N.B."/>
            <person name="Milazzo M.L."/>
            <person name="Fulhorst C.F."/>
        </authorList>
    </citation>
    <scope>NUCLEOTIDE SEQUENCE [LARGE SCALE GENOMIC DNA]</scope>
    <source>
        <strain evidence="7">Single colony</strain>
    </source>
</reference>
<feature type="compositionally biased region" description="Low complexity" evidence="6">
    <location>
        <begin position="24"/>
        <end position="36"/>
    </location>
</feature>
<comment type="subcellular location">
    <subcellularLocation>
        <location evidence="1">Cytoplasm</location>
    </subcellularLocation>
</comment>
<feature type="coiled-coil region" evidence="5">
    <location>
        <begin position="1126"/>
        <end position="1160"/>
    </location>
</feature>
<dbReference type="EMBL" id="CWKI01000004">
    <property type="protein sequence ID" value="CTR06460.1"/>
    <property type="molecule type" value="Genomic_DNA"/>
</dbReference>
<accession>A0A0K3CD37</accession>
<evidence type="ECO:0000313" key="9">
    <source>
        <dbReference type="Proteomes" id="UP000199069"/>
    </source>
</evidence>
<keyword evidence="9" id="KW-1185">Reference proteome</keyword>
<organism evidence="7 9">
    <name type="scientific">Rhodotorula toruloides</name>
    <name type="common">Yeast</name>
    <name type="synonym">Rhodosporidium toruloides</name>
    <dbReference type="NCBI Taxonomy" id="5286"/>
    <lineage>
        <taxon>Eukaryota</taxon>
        <taxon>Fungi</taxon>
        <taxon>Dikarya</taxon>
        <taxon>Basidiomycota</taxon>
        <taxon>Pucciniomycotina</taxon>
        <taxon>Microbotryomycetes</taxon>
        <taxon>Sporidiobolales</taxon>
        <taxon>Sporidiobolaceae</taxon>
        <taxon>Rhodotorula</taxon>
    </lineage>
</organism>
<evidence type="ECO:0000256" key="2">
    <source>
        <dbReference type="ARBA" id="ARBA00022490"/>
    </source>
</evidence>
<dbReference type="GO" id="GO:0031087">
    <property type="term" value="P:deadenylation-independent decapping of nuclear-transcribed mRNA"/>
    <property type="evidence" value="ECO:0007669"/>
    <property type="project" value="InterPro"/>
</dbReference>
<feature type="compositionally biased region" description="Basic and acidic residues" evidence="6">
    <location>
        <begin position="951"/>
        <end position="965"/>
    </location>
</feature>
<protein>
    <submittedName>
        <fullName evidence="7 8">Proteophosphoglycan ppg4</fullName>
    </submittedName>
</protein>
<proteinExistence type="predicted"/>
<keyword evidence="2" id="KW-0963">Cytoplasm</keyword>
<reference evidence="8 10" key="2">
    <citation type="journal article" date="2018" name="Elife">
        <title>Functional genomics of lipid metabolism in the oleaginous yeast Rhodosporidium toruloides.</title>
        <authorList>
            <person name="Coradetti S.T."/>
            <person name="Pinel D."/>
            <person name="Geiselman G."/>
            <person name="Ito M."/>
            <person name="Mondo S."/>
            <person name="Reilly M.C."/>
            <person name="Cheng Y.F."/>
            <person name="Bauer S."/>
            <person name="Grigoriev I."/>
            <person name="Gladden J.M."/>
            <person name="Simmons B.A."/>
            <person name="Brem R."/>
            <person name="Arkin A.P."/>
            <person name="Skerker J.M."/>
        </authorList>
    </citation>
    <scope>NUCLEOTIDE SEQUENCE [LARGE SCALE GENOMIC DNA]</scope>
    <source>
        <strain evidence="8 10">NBRC 0880</strain>
    </source>
</reference>
<name>A0A0K3CD37_RHOTO</name>
<feature type="region of interest" description="Disordered" evidence="6">
    <location>
        <begin position="125"/>
        <end position="227"/>
    </location>
</feature>
<dbReference type="Proteomes" id="UP000239560">
    <property type="component" value="Unassembled WGS sequence"/>
</dbReference>
<feature type="compositionally biased region" description="Pro residues" evidence="6">
    <location>
        <begin position="13"/>
        <end position="23"/>
    </location>
</feature>
<dbReference type="OMA" id="MQPQHEP"/>
<dbReference type="PANTHER" id="PTHR15598">
    <property type="entry name" value="ENHANCER OF MRNA-DECAPPING PROTEIN 4"/>
    <property type="match status" value="1"/>
</dbReference>
<dbReference type="PANTHER" id="PTHR15598:SF5">
    <property type="entry name" value="ENHANCER OF MRNA-DECAPPING PROTEIN 4"/>
    <property type="match status" value="1"/>
</dbReference>
<gene>
    <name evidence="7" type="primary">FGENESH: predicted gene_4.97</name>
    <name evidence="8" type="ORF">AAT19DRAFT_13618</name>
    <name evidence="7" type="ORF">BN2166_0023210</name>
</gene>
<dbReference type="SUPFAM" id="SSF101898">
    <property type="entry name" value="NHL repeat"/>
    <property type="match status" value="1"/>
</dbReference>
<feature type="region of interest" description="Disordered" evidence="6">
    <location>
        <begin position="1195"/>
        <end position="1233"/>
    </location>
</feature>
<evidence type="ECO:0000256" key="6">
    <source>
        <dbReference type="SAM" id="MobiDB-lite"/>
    </source>
</evidence>
<keyword evidence="5" id="KW-0175">Coiled coil</keyword>
<feature type="region of interest" description="Disordered" evidence="6">
    <location>
        <begin position="1"/>
        <end position="91"/>
    </location>
</feature>
<evidence type="ECO:0000256" key="4">
    <source>
        <dbReference type="ARBA" id="ARBA00022737"/>
    </source>
</evidence>
<evidence type="ECO:0000256" key="5">
    <source>
        <dbReference type="SAM" id="Coils"/>
    </source>
</evidence>
<evidence type="ECO:0000313" key="10">
    <source>
        <dbReference type="Proteomes" id="UP000239560"/>
    </source>
</evidence>
<feature type="compositionally biased region" description="Polar residues" evidence="6">
    <location>
        <begin position="42"/>
        <end position="51"/>
    </location>
</feature>
<evidence type="ECO:0000313" key="8">
    <source>
        <dbReference type="EMBL" id="PRQ75561.1"/>
    </source>
</evidence>
<feature type="region of interest" description="Disordered" evidence="6">
    <location>
        <begin position="869"/>
        <end position="922"/>
    </location>
</feature>
<dbReference type="InterPro" id="IPR045152">
    <property type="entry name" value="EDC4-like"/>
</dbReference>
<feature type="compositionally biased region" description="Low complexity" evidence="6">
    <location>
        <begin position="878"/>
        <end position="893"/>
    </location>
</feature>
<keyword evidence="4" id="KW-0677">Repeat</keyword>
<dbReference type="EMBL" id="LCTV02000004">
    <property type="protein sequence ID" value="PRQ75561.1"/>
    <property type="molecule type" value="Genomic_DNA"/>
</dbReference>
<evidence type="ECO:0000256" key="3">
    <source>
        <dbReference type="ARBA" id="ARBA00022574"/>
    </source>
</evidence>
<sequence>MGDHLLSILRGTAPPPPAPPAQRPPSTASASVYATAPPTPAQPGQSRQPNPLEQLLRTFSHPHPSSQTSTGSPAPAVPPVPPQLQHRQTEQGVMGGVTSAQGAGQARAGDSASLLSLFHGTKSPPAAAIAPAQSAVQGEDTIDGGLRSPTSPRGGNAKDLLGLLMGGSAGQATPQDKASAQEVGGAATSTSGEQEGLANLRSQPREAKSAPQPPPPASSTGQTPNFAFVSPFDILDKTRQAEQSQPPSLGPLSPGTSAPHPILPPHSSLPQHIRPTSSSRPTTSESDGSEVSPVSPPLSAPANGVVRPLTTKYLSIAHLPPNPPFAAPSWAPIGLRLPRSAIPPSDAPEPQHLSIPLVEPHRESLVSPKPEITPVALFNVPTPPSHDDDELVRRSRRTAGIWDGGIAYATAGGKGRVRVIDRESGAKVLLKGGKKEKEIVDLAVSPKAMDGGERLVAAVGKDGRLSVWKVPDKFDNEEATERECVRILERFASGGSADSSEPSSPRYTLVRFAPNFPAARMLAVAKSDATVDLINLLDSQAQPVSVGKSGAAEGVSDVALTPDGSAVAVLYADGRVVQCDVDGSNEKEVHQAFLADGEKANQLVFLFPPPVPGNVAEPLGFAISSRSGTLISIFALGADEPSIAIDVLRPTNVSSASLFTQIAYHGPSQTLVASHSLRGSLFAFRLIFPSLPGGALRVNHVLEHPTPAPVLSSSLDSLSTADPRTALAAPSFNDGRNVPAGTKLRYGALVVHPGGVHHVALIAEHPRAVLANGSSSSGSSHDDEEELDALDAAMEAGRRMSLEGSIYVSSEIEVCVDEPETDEISLSVAIPPTPPVASDDHEKKLGEVVDENETPLALTPPVFSPSLQAVQAPQERQLALPSDSLPSSDEPASGDLSNGLPAASTPVQEAGGDTSASHTSGIKLAGPVVNAAIRSMKASKVPSGSGSPRTAAEKEKREVSANGDAEKEIDSATLVKELRRIEASLPVKIGKAVQKEVEKYAPHFASSSRAPAVDPVTLSASVETAVSNALEKRMAEVVKAELGREIAEVIQSVLPVELQKQLKRPDMTLPLSASIATTIVPPIERTLTSALVNSIVPTFEAKLAAAVDGVVEDIRQEMVDVRKEIVQEQSGSVSVLEDEVQALREEVSTMKSMLEKMERLVLASAAQAKSPAMTSPRIAQQPLQHARQPIARHVSQPYPATGPLSPVEAHHPLRQSQPPSASFPLPPIPRAQTPPERYEELFTEAMQPQHEPEFAALQHLISSAPVSRIDAVFPPPPAAPKITMAVVLSLAYRLSQVVANKDVPLDDEGKKQLLWLRKAIAACDGKQPPDLLLLIPRILTNVIDNLVLRGRRLMALNDQAGAGEIRLVQQYANARLSLFAQAGAEGPGVEVFRR</sequence>
<dbReference type="Gene3D" id="2.130.10.10">
    <property type="entry name" value="YVTN repeat-like/Quinoprotein amine dehydrogenase"/>
    <property type="match status" value="1"/>
</dbReference>
<dbReference type="GO" id="GO:0000932">
    <property type="term" value="C:P-body"/>
    <property type="evidence" value="ECO:0007669"/>
    <property type="project" value="TreeGrafter"/>
</dbReference>
<dbReference type="Proteomes" id="UP000199069">
    <property type="component" value="Unassembled WGS sequence"/>
</dbReference>
<evidence type="ECO:0000313" key="7">
    <source>
        <dbReference type="EMBL" id="CTR06460.1"/>
    </source>
</evidence>
<dbReference type="InterPro" id="IPR015943">
    <property type="entry name" value="WD40/YVTN_repeat-like_dom_sf"/>
</dbReference>
<dbReference type="STRING" id="5286.A0A0K3CD37"/>
<feature type="region of interest" description="Disordered" evidence="6">
    <location>
        <begin position="239"/>
        <end position="303"/>
    </location>
</feature>
<evidence type="ECO:0000256" key="1">
    <source>
        <dbReference type="ARBA" id="ARBA00004496"/>
    </source>
</evidence>
<dbReference type="OrthoDB" id="21128at2759"/>
<keyword evidence="3" id="KW-0853">WD repeat</keyword>
<feature type="region of interest" description="Disordered" evidence="6">
    <location>
        <begin position="936"/>
        <end position="965"/>
    </location>
</feature>
<feature type="compositionally biased region" description="Polar residues" evidence="6">
    <location>
        <begin position="63"/>
        <end position="72"/>
    </location>
</feature>
<feature type="compositionally biased region" description="Low complexity" evidence="6">
    <location>
        <begin position="243"/>
        <end position="293"/>
    </location>
</feature>